<dbReference type="SMART" id="SM00507">
    <property type="entry name" value="HNHc"/>
    <property type="match status" value="1"/>
</dbReference>
<keyword evidence="3" id="KW-0255">Endonuclease</keyword>
<dbReference type="EMBL" id="JAODWD010000001">
    <property type="protein sequence ID" value="MCT7657065.1"/>
    <property type="molecule type" value="Genomic_DNA"/>
</dbReference>
<evidence type="ECO:0000259" key="2">
    <source>
        <dbReference type="SMART" id="SM00507"/>
    </source>
</evidence>
<dbReference type="RefSeq" id="WP_260991142.1">
    <property type="nucleotide sequence ID" value="NZ_JAODWD010000001.1"/>
</dbReference>
<evidence type="ECO:0000256" key="1">
    <source>
        <dbReference type="SAM" id="MobiDB-lite"/>
    </source>
</evidence>
<reference evidence="4" key="1">
    <citation type="submission" date="2023-07" db="EMBL/GenBank/DDBJ databases">
        <authorList>
            <person name="Deng Y."/>
            <person name="Zhang Y.-Q."/>
        </authorList>
    </citation>
    <scope>NUCLEOTIDE SEQUENCE [LARGE SCALE GENOMIC DNA]</scope>
    <source>
        <strain evidence="4">CPCC 205710</strain>
    </source>
</reference>
<feature type="region of interest" description="Disordered" evidence="1">
    <location>
        <begin position="452"/>
        <end position="501"/>
    </location>
</feature>
<gene>
    <name evidence="3" type="ORF">N4S67_01360</name>
</gene>
<protein>
    <submittedName>
        <fullName evidence="3">HNH endonuclease</fullName>
    </submittedName>
</protein>
<proteinExistence type="predicted"/>
<dbReference type="GO" id="GO:0004519">
    <property type="term" value="F:endonuclease activity"/>
    <property type="evidence" value="ECO:0007669"/>
    <property type="project" value="UniProtKB-KW"/>
</dbReference>
<dbReference type="Proteomes" id="UP001206639">
    <property type="component" value="Unassembled WGS sequence"/>
</dbReference>
<keyword evidence="4" id="KW-1185">Reference proteome</keyword>
<dbReference type="InterPro" id="IPR003615">
    <property type="entry name" value="HNH_nuc"/>
</dbReference>
<keyword evidence="3" id="KW-0378">Hydrolase</keyword>
<evidence type="ECO:0000313" key="3">
    <source>
        <dbReference type="EMBL" id="MCT7657065.1"/>
    </source>
</evidence>
<name>A0ABT2M474_9MYCO</name>
<accession>A0ABT2M474</accession>
<dbReference type="InterPro" id="IPR003870">
    <property type="entry name" value="DUF222"/>
</dbReference>
<keyword evidence="3" id="KW-0540">Nuclease</keyword>
<dbReference type="Pfam" id="PF02720">
    <property type="entry name" value="DUF222"/>
    <property type="match status" value="1"/>
</dbReference>
<feature type="domain" description="HNH nuclease" evidence="2">
    <location>
        <begin position="356"/>
        <end position="407"/>
    </location>
</feature>
<feature type="compositionally biased region" description="Basic and acidic residues" evidence="1">
    <location>
        <begin position="477"/>
        <end position="491"/>
    </location>
</feature>
<comment type="caution">
    <text evidence="3">The sequence shown here is derived from an EMBL/GenBank/DDBJ whole genome shotgun (WGS) entry which is preliminary data.</text>
</comment>
<dbReference type="CDD" id="cd00085">
    <property type="entry name" value="HNHc"/>
    <property type="match status" value="1"/>
</dbReference>
<evidence type="ECO:0000313" key="4">
    <source>
        <dbReference type="Proteomes" id="UP001206639"/>
    </source>
</evidence>
<organism evidence="3 4">
    <name type="scientific">Mycobacterium deserti</name>
    <dbReference type="NCBI Taxonomy" id="2978347"/>
    <lineage>
        <taxon>Bacteria</taxon>
        <taxon>Bacillati</taxon>
        <taxon>Actinomycetota</taxon>
        <taxon>Actinomycetes</taxon>
        <taxon>Mycobacteriales</taxon>
        <taxon>Mycobacteriaceae</taxon>
        <taxon>Mycobacterium</taxon>
    </lineage>
</organism>
<sequence length="501" mass="52856">MVDELVAAAGGAGGPAGVGAWARVENAAAARRLWASAQVLEAAYAADGSAEREQWCVDNWDAVCAEIAAAQNVSLGVASHQLLLAIALRERLPRLGEVFAAGLVSLRLVNAIVFRTGLVKDPGALAEVDAEVAGAVSGWGALSVAKAEQAIDYWVQRYDPLALRRVETCARGRHVDIHVARDGSGVAYLEAVLLAQDGQALDQRLDAMAAAVCAGDPRSHEQRRADAAAALGHGADRLRCGCGSPDCAAAGEQPSAVVVHVIAEQAALDDDTAVAFDGAPEPGPPSAELQTMTVAQALAPDPPTGPAAHQPGMILGGGLLPAPLLAAKLAGTTAKLVPIVHPGAAPPQQRYIPTAVLAWFIRARDLTCRFPGCDAAAHLCDIDHTIPYPHGPTQASNLKCLCRKHHLLKTFWGWRDHQHPDGTVVWTSPSGQTYTTHPGSRLLFPSLCRPTAPVTATDTPDTRPNRTLMMPRRTTTRAHDRAARNDAERQRNRINADPAQF</sequence>